<dbReference type="InterPro" id="IPR030395">
    <property type="entry name" value="GP_PDE_dom"/>
</dbReference>
<sequence>MRSDPIFVEHQGHRTLLKWHRGRRKASDPEFTPTRILEAMQLGASVEVDLVVHGDHGFAILHDLELDHGTTGSGLVAETSAGTLRQLYLRGNDGAPLSDRVMLLEDLCDLLNANPAHPEALLQLDYKEDLSRLSPGVIEKFAEAVSPVATNMILSGGDSAAVAALAAVTPGLRAGYDPTYVGVLDDLRTAEDFSRFIAAALKKAPDAAMIYLDYELVLAADAAGMDLIGAVHADKRRVDAWTIRTIDSTTLAQVRRLLQLRVDQITTDDPEGLAEALAEGKS</sequence>
<accession>A0A4V4HPU0</accession>
<dbReference type="RefSeq" id="WP_136543287.1">
    <property type="nucleotide sequence ID" value="NZ_STGU01000022.1"/>
</dbReference>
<dbReference type="Gene3D" id="3.20.20.190">
    <property type="entry name" value="Phosphatidylinositol (PI) phosphodiesterase"/>
    <property type="match status" value="1"/>
</dbReference>
<dbReference type="GO" id="GO:0008081">
    <property type="term" value="F:phosphoric diester hydrolase activity"/>
    <property type="evidence" value="ECO:0007669"/>
    <property type="project" value="InterPro"/>
</dbReference>
<protein>
    <submittedName>
        <fullName evidence="2">Glycerophosphodiester phosphodiesterase</fullName>
    </submittedName>
</protein>
<gene>
    <name evidence="2" type="ORF">FAA86_22370</name>
</gene>
<evidence type="ECO:0000313" key="3">
    <source>
        <dbReference type="Proteomes" id="UP000307378"/>
    </source>
</evidence>
<proteinExistence type="predicted"/>
<name>A0A4V4HPU0_9HYPH</name>
<dbReference type="PANTHER" id="PTHR46211:SF1">
    <property type="entry name" value="GLYCEROPHOSPHODIESTER PHOSPHODIESTERASE, CYTOPLASMIC"/>
    <property type="match status" value="1"/>
</dbReference>
<dbReference type="EMBL" id="STGU01000022">
    <property type="protein sequence ID" value="THV31116.1"/>
    <property type="molecule type" value="Genomic_DNA"/>
</dbReference>
<comment type="caution">
    <text evidence="2">The sequence shown here is derived from an EMBL/GenBank/DDBJ whole genome shotgun (WGS) entry which is preliminary data.</text>
</comment>
<dbReference type="Pfam" id="PF03009">
    <property type="entry name" value="GDPD"/>
    <property type="match status" value="1"/>
</dbReference>
<dbReference type="Proteomes" id="UP000307378">
    <property type="component" value="Unassembled WGS sequence"/>
</dbReference>
<organism evidence="2 3">
    <name type="scientific">Rhizobium rosettiformans W3</name>
    <dbReference type="NCBI Taxonomy" id="538378"/>
    <lineage>
        <taxon>Bacteria</taxon>
        <taxon>Pseudomonadati</taxon>
        <taxon>Pseudomonadota</taxon>
        <taxon>Alphaproteobacteria</taxon>
        <taxon>Hyphomicrobiales</taxon>
        <taxon>Rhizobiaceae</taxon>
        <taxon>Rhizobium/Agrobacterium group</taxon>
        <taxon>Rhizobium</taxon>
    </lineage>
</organism>
<feature type="domain" description="GP-PDE" evidence="1">
    <location>
        <begin position="20"/>
        <end position="271"/>
    </location>
</feature>
<evidence type="ECO:0000259" key="1">
    <source>
        <dbReference type="Pfam" id="PF03009"/>
    </source>
</evidence>
<dbReference type="InterPro" id="IPR017946">
    <property type="entry name" value="PLC-like_Pdiesterase_TIM-brl"/>
</dbReference>
<dbReference type="AlphaFoldDB" id="A0A4V4HPU0"/>
<dbReference type="GO" id="GO:0006629">
    <property type="term" value="P:lipid metabolic process"/>
    <property type="evidence" value="ECO:0007669"/>
    <property type="project" value="InterPro"/>
</dbReference>
<evidence type="ECO:0000313" key="2">
    <source>
        <dbReference type="EMBL" id="THV31116.1"/>
    </source>
</evidence>
<reference evidence="2 3" key="1">
    <citation type="submission" date="2019-04" db="EMBL/GenBank/DDBJ databases">
        <title>genome sequence of strain W3.</title>
        <authorList>
            <person name="Gao J."/>
            <person name="Sun J."/>
        </authorList>
    </citation>
    <scope>NUCLEOTIDE SEQUENCE [LARGE SCALE GENOMIC DNA]</scope>
    <source>
        <strain evidence="2 3">W3</strain>
    </source>
</reference>
<dbReference type="SUPFAM" id="SSF51695">
    <property type="entry name" value="PLC-like phosphodiesterases"/>
    <property type="match status" value="1"/>
</dbReference>
<dbReference type="PANTHER" id="PTHR46211">
    <property type="entry name" value="GLYCEROPHOSPHORYL DIESTER PHOSPHODIESTERASE"/>
    <property type="match status" value="1"/>
</dbReference>